<dbReference type="EnsemblPlants" id="PNT61606">
    <property type="protein sequence ID" value="PNT61606"/>
    <property type="gene ID" value="BRADI_5g17653v3"/>
</dbReference>
<evidence type="ECO:0000313" key="1">
    <source>
        <dbReference type="EMBL" id="PNT61606.1"/>
    </source>
</evidence>
<dbReference type="FunCoup" id="A0A2K2CHV0">
    <property type="interactions" value="2"/>
</dbReference>
<reference evidence="2" key="3">
    <citation type="submission" date="2018-08" db="UniProtKB">
        <authorList>
            <consortium name="EnsemblPlants"/>
        </authorList>
    </citation>
    <scope>IDENTIFICATION</scope>
    <source>
        <strain evidence="2">cv. Bd21</strain>
    </source>
</reference>
<protein>
    <submittedName>
        <fullName evidence="1 2">Uncharacterized protein</fullName>
    </submittedName>
</protein>
<evidence type="ECO:0000313" key="2">
    <source>
        <dbReference type="EnsemblPlants" id="PNT61606"/>
    </source>
</evidence>
<evidence type="ECO:0000313" key="3">
    <source>
        <dbReference type="Proteomes" id="UP000008810"/>
    </source>
</evidence>
<accession>A0A2K2CHV0</accession>
<organism evidence="1">
    <name type="scientific">Brachypodium distachyon</name>
    <name type="common">Purple false brome</name>
    <name type="synonym">Trachynia distachya</name>
    <dbReference type="NCBI Taxonomy" id="15368"/>
    <lineage>
        <taxon>Eukaryota</taxon>
        <taxon>Viridiplantae</taxon>
        <taxon>Streptophyta</taxon>
        <taxon>Embryophyta</taxon>
        <taxon>Tracheophyta</taxon>
        <taxon>Spermatophyta</taxon>
        <taxon>Magnoliopsida</taxon>
        <taxon>Liliopsida</taxon>
        <taxon>Poales</taxon>
        <taxon>Poaceae</taxon>
        <taxon>BOP clade</taxon>
        <taxon>Pooideae</taxon>
        <taxon>Stipodae</taxon>
        <taxon>Brachypodieae</taxon>
        <taxon>Brachypodium</taxon>
    </lineage>
</organism>
<reference evidence="1" key="2">
    <citation type="submission" date="2017-06" db="EMBL/GenBank/DDBJ databases">
        <title>WGS assembly of Brachypodium distachyon.</title>
        <authorList>
            <consortium name="The International Brachypodium Initiative"/>
            <person name="Lucas S."/>
            <person name="Harmon-Smith M."/>
            <person name="Lail K."/>
            <person name="Tice H."/>
            <person name="Grimwood J."/>
            <person name="Bruce D."/>
            <person name="Barry K."/>
            <person name="Shu S."/>
            <person name="Lindquist E."/>
            <person name="Wang M."/>
            <person name="Pitluck S."/>
            <person name="Vogel J.P."/>
            <person name="Garvin D.F."/>
            <person name="Mockler T.C."/>
            <person name="Schmutz J."/>
            <person name="Rokhsar D."/>
            <person name="Bevan M.W."/>
        </authorList>
    </citation>
    <scope>NUCLEOTIDE SEQUENCE</scope>
    <source>
        <strain evidence="1">Bd21</strain>
    </source>
</reference>
<keyword evidence="3" id="KW-1185">Reference proteome</keyword>
<reference evidence="1 2" key="1">
    <citation type="journal article" date="2010" name="Nature">
        <title>Genome sequencing and analysis of the model grass Brachypodium distachyon.</title>
        <authorList>
            <consortium name="International Brachypodium Initiative"/>
        </authorList>
    </citation>
    <scope>NUCLEOTIDE SEQUENCE [LARGE SCALE GENOMIC DNA]</scope>
    <source>
        <strain evidence="1 2">Bd21</strain>
    </source>
</reference>
<dbReference type="InParanoid" id="A0A2K2CHV0"/>
<sequence>MASLIMLTAWSIWKHRNASVFDNATPNLASLLDLVKSDARCWASAGTVGLGAILPAVSS</sequence>
<dbReference type="Proteomes" id="UP000008810">
    <property type="component" value="Chromosome 5"/>
</dbReference>
<gene>
    <name evidence="1" type="ORF">BRADI_5g17653v3</name>
</gene>
<dbReference type="Gramene" id="PNT61606">
    <property type="protein sequence ID" value="PNT61606"/>
    <property type="gene ID" value="BRADI_5g17653v3"/>
</dbReference>
<name>A0A2K2CHV0_BRADI</name>
<dbReference type="OrthoDB" id="677550at2759"/>
<proteinExistence type="predicted"/>
<dbReference type="EMBL" id="CM000884">
    <property type="protein sequence ID" value="PNT61606.1"/>
    <property type="molecule type" value="Genomic_DNA"/>
</dbReference>
<dbReference type="AlphaFoldDB" id="A0A2K2CHV0"/>